<organism evidence="1 2">
    <name type="scientific">Leptospira ilyithenensis</name>
    <dbReference type="NCBI Taxonomy" id="2484901"/>
    <lineage>
        <taxon>Bacteria</taxon>
        <taxon>Pseudomonadati</taxon>
        <taxon>Spirochaetota</taxon>
        <taxon>Spirochaetia</taxon>
        <taxon>Leptospirales</taxon>
        <taxon>Leptospiraceae</taxon>
        <taxon>Leptospira</taxon>
    </lineage>
</organism>
<dbReference type="RefSeq" id="WP_135766106.1">
    <property type="nucleotide sequence ID" value="NZ_RQHV01000071.1"/>
</dbReference>
<dbReference type="Proteomes" id="UP000298264">
    <property type="component" value="Unassembled WGS sequence"/>
</dbReference>
<dbReference type="EMBL" id="RQHV01000071">
    <property type="protein sequence ID" value="TGN04394.1"/>
    <property type="molecule type" value="Genomic_DNA"/>
</dbReference>
<gene>
    <name evidence="1" type="ORF">EHS11_19730</name>
</gene>
<reference evidence="1" key="1">
    <citation type="journal article" date="2019" name="PLoS Negl. Trop. Dis.">
        <title>Revisiting the worldwide diversity of Leptospira species in the environment.</title>
        <authorList>
            <person name="Vincent A.T."/>
            <person name="Schiettekatte O."/>
            <person name="Bourhy P."/>
            <person name="Veyrier F.J."/>
            <person name="Picardeau M."/>
        </authorList>
    </citation>
    <scope>NUCLEOTIDE SEQUENCE [LARGE SCALE GENOMIC DNA]</scope>
    <source>
        <strain evidence="1">201400974</strain>
    </source>
</reference>
<evidence type="ECO:0000313" key="1">
    <source>
        <dbReference type="EMBL" id="TGN04394.1"/>
    </source>
</evidence>
<keyword evidence="2" id="KW-1185">Reference proteome</keyword>
<protein>
    <submittedName>
        <fullName evidence="1">Uncharacterized protein</fullName>
    </submittedName>
</protein>
<name>A0A4R9LKI9_9LEPT</name>
<sequence length="161" mass="18718">MRKLCYLIWIYFLATYVSGCKYIESYGEAQISNKTFIEGMWIKVDLTEDDDIPIGMKFYFKVKKSDKNIKLWYSVGPEAFLEEYDKLICDVKTCKFVGPHRRYHQLVDKLTFISIDKNHINVVGVPGKISYFTDPAGIYFVRAKDNEQTAGDLLEKQMPGK</sequence>
<accession>A0A4R9LKI9</accession>
<proteinExistence type="predicted"/>
<evidence type="ECO:0000313" key="2">
    <source>
        <dbReference type="Proteomes" id="UP000298264"/>
    </source>
</evidence>
<comment type="caution">
    <text evidence="1">The sequence shown here is derived from an EMBL/GenBank/DDBJ whole genome shotgun (WGS) entry which is preliminary data.</text>
</comment>
<dbReference type="AlphaFoldDB" id="A0A4R9LKI9"/>